<feature type="domain" description="DUF6699" evidence="1">
    <location>
        <begin position="60"/>
        <end position="191"/>
    </location>
</feature>
<evidence type="ECO:0000313" key="4">
    <source>
        <dbReference type="Proteomes" id="UP001362999"/>
    </source>
</evidence>
<evidence type="ECO:0000313" key="2">
    <source>
        <dbReference type="EMBL" id="KAK6991452.1"/>
    </source>
</evidence>
<accession>A0AAV9ZSE2</accession>
<protein>
    <recommendedName>
        <fullName evidence="1">DUF6699 domain-containing protein</fullName>
    </recommendedName>
</protein>
<sequence>MSRHVRFSSPLISRALYHPISPLGEVSTLVRPTPYRIRVARTPRARVHHLLAFTQRPLLINYNFSFPPSSITSLVRGLPTSLFGEPATDPPQLRLTLIHACIPWRITIVASNARYVNVNDVLMGLYTTLRTNVTLTEFNSLERARHREKVCKSYRKRYRRLRGQDYVREKMQGMKRIDFMMGHTKFLGLTQRSSSQPDVWQVEAA</sequence>
<evidence type="ECO:0000259" key="1">
    <source>
        <dbReference type="Pfam" id="PF20415"/>
    </source>
</evidence>
<organism evidence="2 4">
    <name type="scientific">Favolaschia claudopus</name>
    <dbReference type="NCBI Taxonomy" id="2862362"/>
    <lineage>
        <taxon>Eukaryota</taxon>
        <taxon>Fungi</taxon>
        <taxon>Dikarya</taxon>
        <taxon>Basidiomycota</taxon>
        <taxon>Agaricomycotina</taxon>
        <taxon>Agaricomycetes</taxon>
        <taxon>Agaricomycetidae</taxon>
        <taxon>Agaricales</taxon>
        <taxon>Marasmiineae</taxon>
        <taxon>Mycenaceae</taxon>
        <taxon>Favolaschia</taxon>
    </lineage>
</organism>
<dbReference type="Proteomes" id="UP001362999">
    <property type="component" value="Unassembled WGS sequence"/>
</dbReference>
<reference evidence="2 4" key="1">
    <citation type="journal article" date="2024" name="J Genomics">
        <title>Draft genome sequencing and assembly of Favolaschia claudopus CIRM-BRFM 2984 isolated from oak limbs.</title>
        <authorList>
            <person name="Navarro D."/>
            <person name="Drula E."/>
            <person name="Chaduli D."/>
            <person name="Cazenave R."/>
            <person name="Ahrendt S."/>
            <person name="Wang J."/>
            <person name="Lipzen A."/>
            <person name="Daum C."/>
            <person name="Barry K."/>
            <person name="Grigoriev I.V."/>
            <person name="Favel A."/>
            <person name="Rosso M.N."/>
            <person name="Martin F."/>
        </authorList>
    </citation>
    <scope>NUCLEOTIDE SEQUENCE [LARGE SCALE GENOMIC DNA]</scope>
    <source>
        <strain evidence="2 4">CIRM-BRFM 2984</strain>
    </source>
</reference>
<proteinExistence type="predicted"/>
<evidence type="ECO:0000313" key="3">
    <source>
        <dbReference type="EMBL" id="KAK6995612.1"/>
    </source>
</evidence>
<comment type="caution">
    <text evidence="2">The sequence shown here is derived from an EMBL/GenBank/DDBJ whole genome shotgun (WGS) entry which is preliminary data.</text>
</comment>
<dbReference type="EMBL" id="JAWWNJ010000102">
    <property type="protein sequence ID" value="KAK6995612.1"/>
    <property type="molecule type" value="Genomic_DNA"/>
</dbReference>
<dbReference type="InterPro" id="IPR046522">
    <property type="entry name" value="DUF6699"/>
</dbReference>
<gene>
    <name evidence="3" type="ORF">R3P38DRAFT_2567071</name>
    <name evidence="2" type="ORF">R3P38DRAFT_2572219</name>
</gene>
<dbReference type="EMBL" id="JAWWNJ010000117">
    <property type="protein sequence ID" value="KAK6991452.1"/>
    <property type="molecule type" value="Genomic_DNA"/>
</dbReference>
<dbReference type="Pfam" id="PF20415">
    <property type="entry name" value="DUF6699"/>
    <property type="match status" value="1"/>
</dbReference>
<name>A0AAV9ZSE2_9AGAR</name>
<dbReference type="AlphaFoldDB" id="A0AAV9ZSE2"/>
<keyword evidence="4" id="KW-1185">Reference proteome</keyword>